<gene>
    <name evidence="1" type="ORF">BWQ96_08045</name>
</gene>
<dbReference type="AlphaFoldDB" id="A0A2V3IJG1"/>
<dbReference type="Proteomes" id="UP000247409">
    <property type="component" value="Unassembled WGS sequence"/>
</dbReference>
<protein>
    <submittedName>
        <fullName evidence="1">Uncharacterized protein</fullName>
    </submittedName>
</protein>
<evidence type="ECO:0000313" key="1">
    <source>
        <dbReference type="EMBL" id="PXF42217.1"/>
    </source>
</evidence>
<proteinExistence type="predicted"/>
<accession>A0A2V3IJG1</accession>
<keyword evidence="2" id="KW-1185">Reference proteome</keyword>
<comment type="caution">
    <text evidence="1">The sequence shown here is derived from an EMBL/GenBank/DDBJ whole genome shotgun (WGS) entry which is preliminary data.</text>
</comment>
<sequence length="342" mass="38288">MPPHLEENIAGTEAHFLNQYNCFIRKHSQALDLALTANIDLPRGLFEHVRLEEDSVQIASCTRNAVSRKATGELAVENLNASDLSVAIAFVIDVDNRDKHCSVVQPVEGKDEADDVLFHVSDAVSLNENQVYRFMSMASDAEVAPEVDIGTSEKPSFVNPLPNTVVFRDSPLNATTTSLMSSSRNSMCTDSLPVATPPTISPETNVNLFTGAVPEVDASLSANISKFKVRRLFKTEVHQWEQSHNTRLEAQLTVNAAFTGERSGANFGRPIPQVWLLREDSVRWSHPLWWRLWQKQTWAAHVEIERCTRGWHPCVARNEAARDRSHHPTAFQLEGLVAFKQR</sequence>
<dbReference type="EMBL" id="NBIV01000172">
    <property type="protein sequence ID" value="PXF42217.1"/>
    <property type="molecule type" value="Genomic_DNA"/>
</dbReference>
<organism evidence="1 2">
    <name type="scientific">Gracilariopsis chorda</name>
    <dbReference type="NCBI Taxonomy" id="448386"/>
    <lineage>
        <taxon>Eukaryota</taxon>
        <taxon>Rhodophyta</taxon>
        <taxon>Florideophyceae</taxon>
        <taxon>Rhodymeniophycidae</taxon>
        <taxon>Gracilariales</taxon>
        <taxon>Gracilariaceae</taxon>
        <taxon>Gracilariopsis</taxon>
    </lineage>
</organism>
<reference evidence="1 2" key="1">
    <citation type="journal article" date="2018" name="Mol. Biol. Evol.">
        <title>Analysis of the draft genome of the red seaweed Gracilariopsis chorda provides insights into genome size evolution in Rhodophyta.</title>
        <authorList>
            <person name="Lee J."/>
            <person name="Yang E.C."/>
            <person name="Graf L."/>
            <person name="Yang J.H."/>
            <person name="Qiu H."/>
            <person name="Zel Zion U."/>
            <person name="Chan C.X."/>
            <person name="Stephens T.G."/>
            <person name="Weber A.P.M."/>
            <person name="Boo G.H."/>
            <person name="Boo S.M."/>
            <person name="Kim K.M."/>
            <person name="Shin Y."/>
            <person name="Jung M."/>
            <person name="Lee S.J."/>
            <person name="Yim H.S."/>
            <person name="Lee J.H."/>
            <person name="Bhattacharya D."/>
            <person name="Yoon H.S."/>
        </authorList>
    </citation>
    <scope>NUCLEOTIDE SEQUENCE [LARGE SCALE GENOMIC DNA]</scope>
    <source>
        <strain evidence="1 2">SKKU-2015</strain>
        <tissue evidence="1">Whole body</tissue>
    </source>
</reference>
<evidence type="ECO:0000313" key="2">
    <source>
        <dbReference type="Proteomes" id="UP000247409"/>
    </source>
</evidence>
<name>A0A2V3IJG1_9FLOR</name>